<protein>
    <recommendedName>
        <fullName evidence="3">RNA polymerase sigma-70 factor (ECF subfamily)</fullName>
    </recommendedName>
</protein>
<dbReference type="EMBL" id="JANFQO010000001">
    <property type="protein sequence ID" value="MCQ4163323.1"/>
    <property type="molecule type" value="Genomic_DNA"/>
</dbReference>
<dbReference type="RefSeq" id="WP_255910399.1">
    <property type="nucleotide sequence ID" value="NZ_JANFQO010000001.1"/>
</dbReference>
<proteinExistence type="predicted"/>
<reference evidence="1" key="1">
    <citation type="submission" date="2022-07" db="EMBL/GenBank/DDBJ databases">
        <title>Tahibacter sp., a new gammaproteobacterium isolated from the silt sample collected at pig farm.</title>
        <authorList>
            <person name="Chen H."/>
        </authorList>
    </citation>
    <scope>NUCLEOTIDE SEQUENCE</scope>
    <source>
        <strain evidence="1">P2K</strain>
    </source>
</reference>
<sequence>MAAFPTTRWSLIRASRQPPRDAAAAWSALVRDYQPAIVAYFRRSPLAREAEDLAQEFLLASMQAGWWSRADDQAGSFRRFLLALLGRFLANRRDNAALRREVPGGEAMEIATEDSPEAEFDLQFALCLTRQALAALRERYAAEGRAALLDQLQPWLVETPAHGELAAVAQQLALAPNTLAVQLKRLRERFRQAVRDALAELCLDRAQAAADLAALRQALTRSG</sequence>
<comment type="caution">
    <text evidence="1">The sequence shown here is derived from an EMBL/GenBank/DDBJ whole genome shotgun (WGS) entry which is preliminary data.</text>
</comment>
<dbReference type="InterPro" id="IPR013325">
    <property type="entry name" value="RNA_pol_sigma_r2"/>
</dbReference>
<evidence type="ECO:0000313" key="2">
    <source>
        <dbReference type="Proteomes" id="UP001165498"/>
    </source>
</evidence>
<name>A0ABT1QN54_9GAMM</name>
<accession>A0ABT1QN54</accession>
<organism evidence="1 2">
    <name type="scientific">Tahibacter harae</name>
    <dbReference type="NCBI Taxonomy" id="2963937"/>
    <lineage>
        <taxon>Bacteria</taxon>
        <taxon>Pseudomonadati</taxon>
        <taxon>Pseudomonadota</taxon>
        <taxon>Gammaproteobacteria</taxon>
        <taxon>Lysobacterales</taxon>
        <taxon>Rhodanobacteraceae</taxon>
        <taxon>Tahibacter</taxon>
    </lineage>
</organism>
<evidence type="ECO:0000313" key="1">
    <source>
        <dbReference type="EMBL" id="MCQ4163323.1"/>
    </source>
</evidence>
<dbReference type="Proteomes" id="UP001165498">
    <property type="component" value="Unassembled WGS sequence"/>
</dbReference>
<gene>
    <name evidence="1" type="ORF">NM961_01240</name>
</gene>
<dbReference type="Gene3D" id="1.10.1740.10">
    <property type="match status" value="1"/>
</dbReference>
<evidence type="ECO:0008006" key="3">
    <source>
        <dbReference type="Google" id="ProtNLM"/>
    </source>
</evidence>
<dbReference type="SUPFAM" id="SSF88946">
    <property type="entry name" value="Sigma2 domain of RNA polymerase sigma factors"/>
    <property type="match status" value="1"/>
</dbReference>
<keyword evidence="2" id="KW-1185">Reference proteome</keyword>